<dbReference type="RefSeq" id="WP_338610858.1">
    <property type="nucleotide sequence ID" value="NZ_CP146276.1"/>
</dbReference>
<dbReference type="PANTHER" id="PTHR43581:SF4">
    <property type="entry name" value="ATP_GTP PHOSPHATASE"/>
    <property type="match status" value="1"/>
</dbReference>
<protein>
    <submittedName>
        <fullName evidence="3">AAA family ATPase</fullName>
    </submittedName>
</protein>
<dbReference type="InterPro" id="IPR034139">
    <property type="entry name" value="TOPRIM_OLD"/>
</dbReference>
<sequence length="457" mass="48935">MAVIRKVEIRNFRSIRSLDWRPTEGVNCLIGAGDAGKSSVLDAIDYCLSARRSLAIGDSDFHNLSVENDISITLVLGRLDDNLKNYETYGDFLSGMRAADGSIEDEPGHGLETVLRLNLSVAGDLEPKWRLISKRAEDKGLDRGLNWGDWIALSPTRLGPWSENNLAWRRGSVLNRLSEEKPDASKALSNAARDARKNFGTEADRQLGDALAVVTRTENELGVPIGAAAKALLDTHSVSTSGGTIALHNELGVPLRGLGTGSTRLLIAGLQRQVADKTSILLVDEVEHGLEPHRILRLIGSFGAKTNPPPQQVFATSHSPVVLRELGSEQLFILRKSADGQHLPLPVPAEAQGTLRAFPGAFLAPSVLICEGATEVGFVRGFDQFCVAHGRVSLQAAGVAIVDCGGGHADRPYERAKALTALGYRVAVFRDDDVSPSAALIAEAAQAGCSTFTWDDG</sequence>
<dbReference type="PANTHER" id="PTHR43581">
    <property type="entry name" value="ATP/GTP PHOSPHATASE"/>
    <property type="match status" value="1"/>
</dbReference>
<gene>
    <name evidence="3" type="ORF">V6617_18670</name>
</gene>
<name>A0ABZ2IBE3_9HYPH</name>
<keyword evidence="3" id="KW-0614">Plasmid</keyword>
<evidence type="ECO:0000313" key="3">
    <source>
        <dbReference type="EMBL" id="WWT34765.1"/>
    </source>
</evidence>
<dbReference type="InterPro" id="IPR051396">
    <property type="entry name" value="Bact_Antivir_Def_Nuclease"/>
</dbReference>
<dbReference type="InterPro" id="IPR003959">
    <property type="entry name" value="ATPase_AAA_core"/>
</dbReference>
<dbReference type="Pfam" id="PF20469">
    <property type="entry name" value="OLD-like_TOPRIM"/>
    <property type="match status" value="1"/>
</dbReference>
<feature type="domain" description="OLD protein-like TOPRIM" evidence="2">
    <location>
        <begin position="362"/>
        <end position="433"/>
    </location>
</feature>
<reference evidence="3 4" key="1">
    <citation type="submission" date="2024-02" db="EMBL/GenBank/DDBJ databases">
        <title>Complete genome sequence of Pelagibacterium nitratireducens ZH15.</title>
        <authorList>
            <person name="Zhao L.H."/>
        </authorList>
    </citation>
    <scope>NUCLEOTIDE SEQUENCE [LARGE SCALE GENOMIC DNA]</scope>
    <source>
        <strain evidence="3 4">ZH15</strain>
        <plasmid evidence="3 4">unnamed</plasmid>
    </source>
</reference>
<organism evidence="3 4">
    <name type="scientific">Pelagibacterium nitratireducens</name>
    <dbReference type="NCBI Taxonomy" id="1046114"/>
    <lineage>
        <taxon>Bacteria</taxon>
        <taxon>Pseudomonadati</taxon>
        <taxon>Pseudomonadota</taxon>
        <taxon>Alphaproteobacteria</taxon>
        <taxon>Hyphomicrobiales</taxon>
        <taxon>Devosiaceae</taxon>
        <taxon>Pelagibacterium</taxon>
    </lineage>
</organism>
<accession>A0ABZ2IBE3</accession>
<evidence type="ECO:0000259" key="1">
    <source>
        <dbReference type="Pfam" id="PF13304"/>
    </source>
</evidence>
<geneLocation type="plasmid" evidence="3 4">
    <name>unnamed</name>
</geneLocation>
<dbReference type="Gene3D" id="3.40.50.300">
    <property type="entry name" value="P-loop containing nucleotide triphosphate hydrolases"/>
    <property type="match status" value="1"/>
</dbReference>
<proteinExistence type="predicted"/>
<keyword evidence="4" id="KW-1185">Reference proteome</keyword>
<evidence type="ECO:0000313" key="4">
    <source>
        <dbReference type="Proteomes" id="UP001369958"/>
    </source>
</evidence>
<dbReference type="SUPFAM" id="SSF52540">
    <property type="entry name" value="P-loop containing nucleoside triphosphate hydrolases"/>
    <property type="match status" value="1"/>
</dbReference>
<dbReference type="InterPro" id="IPR027417">
    <property type="entry name" value="P-loop_NTPase"/>
</dbReference>
<dbReference type="Proteomes" id="UP001369958">
    <property type="component" value="Plasmid unnamed"/>
</dbReference>
<feature type="domain" description="ATPase AAA-type core" evidence="1">
    <location>
        <begin position="26"/>
        <end position="323"/>
    </location>
</feature>
<dbReference type="Pfam" id="PF13304">
    <property type="entry name" value="AAA_21"/>
    <property type="match status" value="1"/>
</dbReference>
<dbReference type="EMBL" id="CP146276">
    <property type="protein sequence ID" value="WWT34765.1"/>
    <property type="molecule type" value="Genomic_DNA"/>
</dbReference>
<evidence type="ECO:0000259" key="2">
    <source>
        <dbReference type="Pfam" id="PF20469"/>
    </source>
</evidence>